<gene>
    <name evidence="2" type="ORF">GDO81_026867</name>
</gene>
<evidence type="ECO:0000313" key="3">
    <source>
        <dbReference type="Proteomes" id="UP000824782"/>
    </source>
</evidence>
<reference evidence="2" key="1">
    <citation type="thesis" date="2020" institute="ProQuest LLC" country="789 East Eisenhower Parkway, Ann Arbor, MI, USA">
        <title>Comparative Genomics and Chromosome Evolution.</title>
        <authorList>
            <person name="Mudd A.B."/>
        </authorList>
    </citation>
    <scope>NUCLEOTIDE SEQUENCE</scope>
    <source>
        <strain evidence="2">237g6f4</strain>
        <tissue evidence="2">Blood</tissue>
    </source>
</reference>
<keyword evidence="3" id="KW-1185">Reference proteome</keyword>
<evidence type="ECO:0000256" key="1">
    <source>
        <dbReference type="SAM" id="MobiDB-lite"/>
    </source>
</evidence>
<comment type="caution">
    <text evidence="2">The sequence shown here is derived from an EMBL/GenBank/DDBJ whole genome shotgun (WGS) entry which is preliminary data.</text>
</comment>
<name>A0AAV6Z2G2_ENGPU</name>
<dbReference type="AlphaFoldDB" id="A0AAV6Z2G2"/>
<feature type="compositionally biased region" description="Low complexity" evidence="1">
    <location>
        <begin position="9"/>
        <end position="20"/>
    </location>
</feature>
<dbReference type="Proteomes" id="UP000824782">
    <property type="component" value="Unassembled WGS sequence"/>
</dbReference>
<protein>
    <submittedName>
        <fullName evidence="2">Uncharacterized protein</fullName>
    </submittedName>
</protein>
<dbReference type="EMBL" id="WNYA01005112">
    <property type="protein sequence ID" value="KAG8542365.1"/>
    <property type="molecule type" value="Genomic_DNA"/>
</dbReference>
<proteinExistence type="predicted"/>
<accession>A0AAV6Z2G2</accession>
<sequence length="85" mass="9096">MDAPRYCLRRSSTSFSPSRSLQAVDPPVVSPIGSHSGIVRGLTVTWRGPPDPRPPEHGINVYLPSPPAVSSLRCPSPHNQGHSSC</sequence>
<feature type="region of interest" description="Disordered" evidence="1">
    <location>
        <begin position="1"/>
        <end position="28"/>
    </location>
</feature>
<evidence type="ECO:0000313" key="2">
    <source>
        <dbReference type="EMBL" id="KAG8542365.1"/>
    </source>
</evidence>
<organism evidence="2 3">
    <name type="scientific">Engystomops pustulosus</name>
    <name type="common">Tungara frog</name>
    <name type="synonym">Physalaemus pustulosus</name>
    <dbReference type="NCBI Taxonomy" id="76066"/>
    <lineage>
        <taxon>Eukaryota</taxon>
        <taxon>Metazoa</taxon>
        <taxon>Chordata</taxon>
        <taxon>Craniata</taxon>
        <taxon>Vertebrata</taxon>
        <taxon>Euteleostomi</taxon>
        <taxon>Amphibia</taxon>
        <taxon>Batrachia</taxon>
        <taxon>Anura</taxon>
        <taxon>Neobatrachia</taxon>
        <taxon>Hyloidea</taxon>
        <taxon>Leptodactylidae</taxon>
        <taxon>Leiuperinae</taxon>
        <taxon>Engystomops</taxon>
    </lineage>
</organism>